<dbReference type="EMBL" id="JANIIC010000006">
    <property type="protein sequence ID" value="MCQ8828897.1"/>
    <property type="molecule type" value="Genomic_DNA"/>
</dbReference>
<dbReference type="RefSeq" id="WP_257630341.1">
    <property type="nucleotide sequence ID" value="NZ_JANIIC010000006.1"/>
</dbReference>
<dbReference type="GO" id="GO:0003677">
    <property type="term" value="F:DNA binding"/>
    <property type="evidence" value="ECO:0007669"/>
    <property type="project" value="InterPro"/>
</dbReference>
<organism evidence="3 4">
    <name type="scientific">Streptomyces malaysiensis subsp. samsunensis</name>
    <dbReference type="NCBI Taxonomy" id="459658"/>
    <lineage>
        <taxon>Bacteria</taxon>
        <taxon>Bacillati</taxon>
        <taxon>Actinomycetota</taxon>
        <taxon>Actinomycetes</taxon>
        <taxon>Kitasatosporales</taxon>
        <taxon>Streptomycetaceae</taxon>
        <taxon>Streptomyces</taxon>
        <taxon>Streptomyces violaceusniger group</taxon>
    </lineage>
</organism>
<keyword evidence="4" id="KW-1185">Reference proteome</keyword>
<evidence type="ECO:0000313" key="4">
    <source>
        <dbReference type="Proteomes" id="UP001142400"/>
    </source>
</evidence>
<dbReference type="InterPro" id="IPR011010">
    <property type="entry name" value="DNA_brk_join_enz"/>
</dbReference>
<evidence type="ECO:0000256" key="1">
    <source>
        <dbReference type="ARBA" id="ARBA00023172"/>
    </source>
</evidence>
<feature type="region of interest" description="Disordered" evidence="2">
    <location>
        <begin position="530"/>
        <end position="661"/>
    </location>
</feature>
<dbReference type="InterPro" id="IPR013762">
    <property type="entry name" value="Integrase-like_cat_sf"/>
</dbReference>
<name>A0A9X2RS61_STRMQ</name>
<dbReference type="GO" id="GO:0006310">
    <property type="term" value="P:DNA recombination"/>
    <property type="evidence" value="ECO:0007669"/>
    <property type="project" value="UniProtKB-KW"/>
</dbReference>
<evidence type="ECO:0000256" key="2">
    <source>
        <dbReference type="SAM" id="MobiDB-lite"/>
    </source>
</evidence>
<feature type="compositionally biased region" description="Basic residues" evidence="2">
    <location>
        <begin position="596"/>
        <end position="657"/>
    </location>
</feature>
<feature type="region of interest" description="Disordered" evidence="2">
    <location>
        <begin position="675"/>
        <end position="724"/>
    </location>
</feature>
<feature type="compositionally biased region" description="Polar residues" evidence="2">
    <location>
        <begin position="572"/>
        <end position="582"/>
    </location>
</feature>
<evidence type="ECO:0000313" key="3">
    <source>
        <dbReference type="EMBL" id="MCQ8828897.1"/>
    </source>
</evidence>
<dbReference type="SUPFAM" id="SSF56349">
    <property type="entry name" value="DNA breaking-rejoining enzymes"/>
    <property type="match status" value="1"/>
</dbReference>
<protein>
    <submittedName>
        <fullName evidence="3">Integrase</fullName>
    </submittedName>
</protein>
<dbReference type="Gene3D" id="1.10.443.10">
    <property type="entry name" value="Intergrase catalytic core"/>
    <property type="match status" value="1"/>
</dbReference>
<dbReference type="GO" id="GO:0015074">
    <property type="term" value="P:DNA integration"/>
    <property type="evidence" value="ECO:0007669"/>
    <property type="project" value="InterPro"/>
</dbReference>
<accession>A0A9X2RS61</accession>
<dbReference type="AlphaFoldDB" id="A0A9X2RS61"/>
<gene>
    <name evidence="3" type="ORF">NQU54_07350</name>
</gene>
<reference evidence="3" key="1">
    <citation type="submission" date="2022-06" db="EMBL/GenBank/DDBJ databases">
        <title>WGS of actinobacteria.</title>
        <authorList>
            <person name="Thawai C."/>
        </authorList>
    </citation>
    <scope>NUCLEOTIDE SEQUENCE</scope>
    <source>
        <strain evidence="3">DSM 42010</strain>
    </source>
</reference>
<proteinExistence type="predicted"/>
<sequence>MNANPGVTHSTIHWPTFPDTFREEMRLAAWTLINGELPAVFLRERHPTWRSRQAPKALCQTIRTWCRLAVWLADRGISTLNACTSQVLGEYGRHVRESGAARTTVHSVLSSLTRLWVFDQLSGRPSGISCPPWEMEGVDDYLPSATPGGENATEAIAEQTMGPLLVWAIRTVEEFSDDILAAWAERNRLRELAAANIATPASRSALRAFMDRIDAGQLPIPITRWLGRTTIAGAYIAALTGASLGQVYSATRDHGWRQAALERPGPCPLHVPVTGKLDGVPWREAVDYTEAGFLMRQLGTACFIVIAYLTGMRPGEVAGLRSGCCPAPEPDGAGRTGRHLITSTVYKTARDEDGNHRSEGEIRDVPWVAIAPVVNAIRVLERMVPQGQLLFDHHAHDLRGTRPNTGSLTVHSLGVRVEDFVTWVNQEATARGLAHEVIPPDPHGRIGTERFRRSLAWHIARRPGGLIALAIQYGHLRTSVAAGYAARSRDGIHDLLDIETARATIDTVADLNAALEDGLGISGPAARRAVKAAATAPQYRRRHHSPAGPPDPRQPQPGRLRQSPHAADVRLQTRQGPVSSRPQGHAQPRPVCPRLREHRPHRSARRRPPPPRHRAGPAGRPRPRPAGRATARQRHPAARPRQRPPPHPHHPPGRHRMSPAPDERDRIRAAMDRILQGTAQPLHRRADDRRPGPGSWRSPQRAHPAPPRPQERLLREGQGTRAVA</sequence>
<dbReference type="Proteomes" id="UP001142400">
    <property type="component" value="Unassembled WGS sequence"/>
</dbReference>
<comment type="caution">
    <text evidence="3">The sequence shown here is derived from an EMBL/GenBank/DDBJ whole genome shotgun (WGS) entry which is preliminary data.</text>
</comment>
<keyword evidence="1" id="KW-0233">DNA recombination</keyword>